<keyword evidence="6" id="KW-1185">Reference proteome</keyword>
<keyword evidence="1" id="KW-0805">Transcription regulation</keyword>
<evidence type="ECO:0000256" key="3">
    <source>
        <dbReference type="ARBA" id="ARBA00023163"/>
    </source>
</evidence>
<evidence type="ECO:0000313" key="5">
    <source>
        <dbReference type="EMBL" id="SDY26985.1"/>
    </source>
</evidence>
<dbReference type="RefSeq" id="WP_330389938.1">
    <property type="nucleotide sequence ID" value="NZ_FNPG01000012.1"/>
</dbReference>
<evidence type="ECO:0000259" key="4">
    <source>
        <dbReference type="PROSITE" id="PS50949"/>
    </source>
</evidence>
<sequence length="358" mass="40986">MNKPKYNKIIEDLKIQIKQKKYLPGDKLPSENMLSREYEISRQTVRKALTVLENEGYIYAVHGKGTFVSELVRHTKNSKNIAVITTYLSDYIFPRVIQGIDKIFSENGYSIVLKTTKNSQAAEARCIEELLSKDIDGLIIEPSKSHIYCKHLSLFEQMDEYSIPYLFIQGYFEELSDRPGVFVDDEKGGYLITNYLISRGCKDIYGVFKVDDVQGINRHKGYVRALQEHGILYNPDKVIWFHTEDREVKPREVIGSLVKKGIKMDAVVCYNDQVAVEVVRSFQAHGVRVPDDVSVTGFDNSLISKNNLIPITTVSHPQELLGQRAAELMLRLIRGEKIENDSNHIIMEPKIVIRKSTR</sequence>
<evidence type="ECO:0000256" key="2">
    <source>
        <dbReference type="ARBA" id="ARBA00023125"/>
    </source>
</evidence>
<feature type="domain" description="HTH gntR-type" evidence="4">
    <location>
        <begin position="3"/>
        <end position="71"/>
    </location>
</feature>
<dbReference type="CDD" id="cd07377">
    <property type="entry name" value="WHTH_GntR"/>
    <property type="match status" value="1"/>
</dbReference>
<dbReference type="Gene3D" id="3.40.50.2300">
    <property type="match status" value="2"/>
</dbReference>
<dbReference type="Gene3D" id="1.10.10.10">
    <property type="entry name" value="Winged helix-like DNA-binding domain superfamily/Winged helix DNA-binding domain"/>
    <property type="match status" value="1"/>
</dbReference>
<reference evidence="5 6" key="1">
    <citation type="submission" date="2016-10" db="EMBL/GenBank/DDBJ databases">
        <authorList>
            <person name="de Groot N.N."/>
        </authorList>
    </citation>
    <scope>NUCLEOTIDE SEQUENCE [LARGE SCALE GENOMIC DNA]</scope>
    <source>
        <strain evidence="5 6">DSM 14045</strain>
    </source>
</reference>
<dbReference type="GO" id="GO:0003700">
    <property type="term" value="F:DNA-binding transcription factor activity"/>
    <property type="evidence" value="ECO:0007669"/>
    <property type="project" value="InterPro"/>
</dbReference>
<dbReference type="InterPro" id="IPR036388">
    <property type="entry name" value="WH-like_DNA-bd_sf"/>
</dbReference>
<dbReference type="SMART" id="SM00345">
    <property type="entry name" value="HTH_GNTR"/>
    <property type="match status" value="1"/>
</dbReference>
<organism evidence="5 6">
    <name type="scientific">Lachnobacterium bovis DSM 14045</name>
    <dbReference type="NCBI Taxonomy" id="1122142"/>
    <lineage>
        <taxon>Bacteria</taxon>
        <taxon>Bacillati</taxon>
        <taxon>Bacillota</taxon>
        <taxon>Clostridia</taxon>
        <taxon>Lachnospirales</taxon>
        <taxon>Lachnospiraceae</taxon>
        <taxon>Lachnobacterium</taxon>
    </lineage>
</organism>
<dbReference type="InterPro" id="IPR033532">
    <property type="entry name" value="AraR_ligand_bind_dom"/>
</dbReference>
<keyword evidence="3" id="KW-0804">Transcription</keyword>
<evidence type="ECO:0000256" key="1">
    <source>
        <dbReference type="ARBA" id="ARBA00023015"/>
    </source>
</evidence>
<dbReference type="Proteomes" id="UP000183918">
    <property type="component" value="Unassembled WGS sequence"/>
</dbReference>
<gene>
    <name evidence="5" type="ORF">SAMN02910414_01154</name>
</gene>
<keyword evidence="2" id="KW-0238">DNA-binding</keyword>
<dbReference type="AlphaFoldDB" id="A0A1H3IHX3"/>
<evidence type="ECO:0000313" key="6">
    <source>
        <dbReference type="Proteomes" id="UP000183918"/>
    </source>
</evidence>
<dbReference type="InterPro" id="IPR028082">
    <property type="entry name" value="Peripla_BP_I"/>
</dbReference>
<dbReference type="PRINTS" id="PR00035">
    <property type="entry name" value="HTHGNTR"/>
</dbReference>
<dbReference type="PANTHER" id="PTHR30146">
    <property type="entry name" value="LACI-RELATED TRANSCRIPTIONAL REPRESSOR"/>
    <property type="match status" value="1"/>
</dbReference>
<dbReference type="GO" id="GO:0000976">
    <property type="term" value="F:transcription cis-regulatory region binding"/>
    <property type="evidence" value="ECO:0007669"/>
    <property type="project" value="TreeGrafter"/>
</dbReference>
<dbReference type="InterPro" id="IPR036390">
    <property type="entry name" value="WH_DNA-bd_sf"/>
</dbReference>
<dbReference type="PROSITE" id="PS50949">
    <property type="entry name" value="HTH_GNTR"/>
    <property type="match status" value="1"/>
</dbReference>
<dbReference type="STRING" id="1122142.SAMN02910414_01154"/>
<dbReference type="EMBL" id="FNPG01000012">
    <property type="protein sequence ID" value="SDY26985.1"/>
    <property type="molecule type" value="Genomic_DNA"/>
</dbReference>
<dbReference type="Pfam" id="PF13377">
    <property type="entry name" value="Peripla_BP_3"/>
    <property type="match status" value="1"/>
</dbReference>
<dbReference type="SUPFAM" id="SSF46785">
    <property type="entry name" value="Winged helix' DNA-binding domain"/>
    <property type="match status" value="1"/>
</dbReference>
<dbReference type="SUPFAM" id="SSF53822">
    <property type="entry name" value="Periplasmic binding protein-like I"/>
    <property type="match status" value="1"/>
</dbReference>
<dbReference type="Pfam" id="PF00392">
    <property type="entry name" value="GntR"/>
    <property type="match status" value="1"/>
</dbReference>
<protein>
    <submittedName>
        <fullName evidence="5">GntR family transcriptional regulator, arabinose operon transcriptional repressor</fullName>
    </submittedName>
</protein>
<dbReference type="CDD" id="cd01541">
    <property type="entry name" value="PBP1_AraR"/>
    <property type="match status" value="1"/>
</dbReference>
<dbReference type="InterPro" id="IPR046335">
    <property type="entry name" value="LacI/GalR-like_sensor"/>
</dbReference>
<proteinExistence type="predicted"/>
<accession>A0A1H3IHX3</accession>
<dbReference type="InterPro" id="IPR000524">
    <property type="entry name" value="Tscrpt_reg_HTH_GntR"/>
</dbReference>
<dbReference type="PANTHER" id="PTHR30146:SF150">
    <property type="entry name" value="ARABINOSE METABOLISM TRANSCRIPTIONAL REPRESSOR"/>
    <property type="match status" value="1"/>
</dbReference>
<name>A0A1H3IHX3_9FIRM</name>